<dbReference type="PANTHER" id="PTHR42973">
    <property type="entry name" value="BINDING OXIDOREDUCTASE, PUTATIVE (AFU_ORTHOLOGUE AFUA_1G17690)-RELATED"/>
    <property type="match status" value="1"/>
</dbReference>
<keyword evidence="4" id="KW-0274">FAD</keyword>
<dbReference type="AlphaFoldDB" id="A0A5B1M2Z5"/>
<evidence type="ECO:0000256" key="3">
    <source>
        <dbReference type="ARBA" id="ARBA00022630"/>
    </source>
</evidence>
<comment type="cofactor">
    <cofactor evidence="1">
        <name>FAD</name>
        <dbReference type="ChEBI" id="CHEBI:57692"/>
    </cofactor>
</comment>
<dbReference type="InterPro" id="IPR006093">
    <property type="entry name" value="Oxy_OxRdtase_FAD_BS"/>
</dbReference>
<dbReference type="Proteomes" id="UP000324351">
    <property type="component" value="Unassembled WGS sequence"/>
</dbReference>
<dbReference type="SUPFAM" id="SSF56176">
    <property type="entry name" value="FAD-binding/transporter-associated domain-like"/>
    <property type="match status" value="1"/>
</dbReference>
<evidence type="ECO:0000259" key="6">
    <source>
        <dbReference type="PROSITE" id="PS51387"/>
    </source>
</evidence>
<dbReference type="Gene3D" id="3.30.465.10">
    <property type="match status" value="1"/>
</dbReference>
<keyword evidence="5" id="KW-0560">Oxidoreductase</keyword>
<dbReference type="Pfam" id="PF01565">
    <property type="entry name" value="FAD_binding_4"/>
    <property type="match status" value="1"/>
</dbReference>
<dbReference type="InterPro" id="IPR016167">
    <property type="entry name" value="FAD-bd_PCMH_sub1"/>
</dbReference>
<dbReference type="InterPro" id="IPR036318">
    <property type="entry name" value="FAD-bd_PCMH-like_sf"/>
</dbReference>
<reference evidence="7 8" key="2">
    <citation type="submission" date="2019-09" db="EMBL/GenBank/DDBJ databases">
        <authorList>
            <person name="Jin C."/>
        </authorList>
    </citation>
    <scope>NUCLEOTIDE SEQUENCE [LARGE SCALE GENOMIC DNA]</scope>
    <source>
        <strain evidence="7 8">BN140041</strain>
    </source>
</reference>
<proteinExistence type="inferred from homology"/>
<comment type="caution">
    <text evidence="7">The sequence shown here is derived from an EMBL/GenBank/DDBJ whole genome shotgun (WGS) entry which is preliminary data.</text>
</comment>
<dbReference type="InterPro" id="IPR050416">
    <property type="entry name" value="FAD-linked_Oxidoreductase"/>
</dbReference>
<organism evidence="7 8">
    <name type="scientific">Nocardioides antri</name>
    <dbReference type="NCBI Taxonomy" id="2607659"/>
    <lineage>
        <taxon>Bacteria</taxon>
        <taxon>Bacillati</taxon>
        <taxon>Actinomycetota</taxon>
        <taxon>Actinomycetes</taxon>
        <taxon>Propionibacteriales</taxon>
        <taxon>Nocardioidaceae</taxon>
        <taxon>Nocardioides</taxon>
    </lineage>
</organism>
<dbReference type="InterPro" id="IPR016166">
    <property type="entry name" value="FAD-bd_PCMH"/>
</dbReference>
<evidence type="ECO:0000256" key="2">
    <source>
        <dbReference type="ARBA" id="ARBA00005466"/>
    </source>
</evidence>
<gene>
    <name evidence="7" type="ORF">F0U47_12565</name>
</gene>
<evidence type="ECO:0000256" key="4">
    <source>
        <dbReference type="ARBA" id="ARBA00022827"/>
    </source>
</evidence>
<dbReference type="GO" id="GO:0016491">
    <property type="term" value="F:oxidoreductase activity"/>
    <property type="evidence" value="ECO:0007669"/>
    <property type="project" value="UniProtKB-KW"/>
</dbReference>
<dbReference type="PROSITE" id="PS00862">
    <property type="entry name" value="OX2_COVAL_FAD"/>
    <property type="match status" value="1"/>
</dbReference>
<evidence type="ECO:0000313" key="8">
    <source>
        <dbReference type="Proteomes" id="UP000324351"/>
    </source>
</evidence>
<sequence>MLTERYRIMTAPLAALATRISGRVVTTSEPDWDSVRTGFNLTTDVRPHAVVLPAHAADVVQVVEHARAHGLRIAAQATGHNNGAHRDLTDALLVDVRDLREITIDADARRVRVGAGVRWQDVVPALSDLGLAALHGSSPLVGIAGYSLGGGMGWLARKYGLQTNSVTALEVVTADARLRRVDPQNEPDLFWALRGGNGNFGVVTGIEFEVYAVSDLYAGALFFPADSAQLVLRRWFGLAPRLPEEMMTWTSLIHFPDDPEVPGELRGRPFTVFHCAYLGDAQTGADLLRPIRDLGPVLDTFATVPPAVLADMAMDPPAPLPYLSTTALVDRITPQALDDLLDAVGPDSGSPLSLVQIRQLGGALGRQAPGAGARATIPGSYSVLALGVVAEAGDEGPVASYLARLDDALRPYRVGEYPNFVEQPGDASRFFTPQTWERLRAVKTAYDPGDLFQGNHHVPPLPHEQAVNE</sequence>
<accession>A0A5B1M2Z5</accession>
<dbReference type="PANTHER" id="PTHR42973:SF39">
    <property type="entry name" value="FAD-BINDING PCMH-TYPE DOMAIN-CONTAINING PROTEIN"/>
    <property type="match status" value="1"/>
</dbReference>
<dbReference type="InterPro" id="IPR006094">
    <property type="entry name" value="Oxid_FAD_bind_N"/>
</dbReference>
<evidence type="ECO:0000313" key="7">
    <source>
        <dbReference type="EMBL" id="KAA1426788.1"/>
    </source>
</evidence>
<dbReference type="EMBL" id="VUJW01000006">
    <property type="protein sequence ID" value="KAA1426788.1"/>
    <property type="molecule type" value="Genomic_DNA"/>
</dbReference>
<dbReference type="Gene3D" id="3.40.462.20">
    <property type="match status" value="1"/>
</dbReference>
<dbReference type="PROSITE" id="PS51387">
    <property type="entry name" value="FAD_PCMH"/>
    <property type="match status" value="1"/>
</dbReference>
<comment type="similarity">
    <text evidence="2">Belongs to the oxygen-dependent FAD-linked oxidoreductase family.</text>
</comment>
<keyword evidence="3" id="KW-0285">Flavoprotein</keyword>
<evidence type="ECO:0000256" key="1">
    <source>
        <dbReference type="ARBA" id="ARBA00001974"/>
    </source>
</evidence>
<reference evidence="7 8" key="1">
    <citation type="submission" date="2019-09" db="EMBL/GenBank/DDBJ databases">
        <title>Nocardioides panacisoli sp. nov., isolated from the soil of a ginseng field.</title>
        <authorList>
            <person name="Cho C."/>
        </authorList>
    </citation>
    <scope>NUCLEOTIDE SEQUENCE [LARGE SCALE GENOMIC DNA]</scope>
    <source>
        <strain evidence="7 8">BN140041</strain>
    </source>
</reference>
<dbReference type="InterPro" id="IPR016169">
    <property type="entry name" value="FAD-bd_PCMH_sub2"/>
</dbReference>
<feature type="domain" description="FAD-binding PCMH-type" evidence="6">
    <location>
        <begin position="43"/>
        <end position="213"/>
    </location>
</feature>
<protein>
    <submittedName>
        <fullName evidence="7">FAD-binding oxidoreductase</fullName>
    </submittedName>
</protein>
<keyword evidence="8" id="KW-1185">Reference proteome</keyword>
<dbReference type="Gene3D" id="3.30.43.10">
    <property type="entry name" value="Uridine Diphospho-n-acetylenolpyruvylglucosamine Reductase, domain 2"/>
    <property type="match status" value="1"/>
</dbReference>
<name>A0A5B1M2Z5_9ACTN</name>
<dbReference type="GO" id="GO:0071949">
    <property type="term" value="F:FAD binding"/>
    <property type="evidence" value="ECO:0007669"/>
    <property type="project" value="InterPro"/>
</dbReference>
<evidence type="ECO:0000256" key="5">
    <source>
        <dbReference type="ARBA" id="ARBA00023002"/>
    </source>
</evidence>